<feature type="region of interest" description="Disordered" evidence="1">
    <location>
        <begin position="130"/>
        <end position="210"/>
    </location>
</feature>
<reference evidence="2" key="1">
    <citation type="journal article" date="2020" name="Stud. Mycol.">
        <title>101 Dothideomycetes genomes: a test case for predicting lifestyles and emergence of pathogens.</title>
        <authorList>
            <person name="Haridas S."/>
            <person name="Albert R."/>
            <person name="Binder M."/>
            <person name="Bloem J."/>
            <person name="Labutti K."/>
            <person name="Salamov A."/>
            <person name="Andreopoulos B."/>
            <person name="Baker S."/>
            <person name="Barry K."/>
            <person name="Bills G."/>
            <person name="Bluhm B."/>
            <person name="Cannon C."/>
            <person name="Castanera R."/>
            <person name="Culley D."/>
            <person name="Daum C."/>
            <person name="Ezra D."/>
            <person name="Gonzalez J."/>
            <person name="Henrissat B."/>
            <person name="Kuo A."/>
            <person name="Liang C."/>
            <person name="Lipzen A."/>
            <person name="Lutzoni F."/>
            <person name="Magnuson J."/>
            <person name="Mondo S."/>
            <person name="Nolan M."/>
            <person name="Ohm R."/>
            <person name="Pangilinan J."/>
            <person name="Park H.-J."/>
            <person name="Ramirez L."/>
            <person name="Alfaro M."/>
            <person name="Sun H."/>
            <person name="Tritt A."/>
            <person name="Yoshinaga Y."/>
            <person name="Zwiers L.-H."/>
            <person name="Turgeon B."/>
            <person name="Goodwin S."/>
            <person name="Spatafora J."/>
            <person name="Crous P."/>
            <person name="Grigoriev I."/>
        </authorList>
    </citation>
    <scope>NUCLEOTIDE SEQUENCE</scope>
    <source>
        <strain evidence="2">CBS 122681</strain>
    </source>
</reference>
<gene>
    <name evidence="2" type="ORF">K491DRAFT_239579</name>
</gene>
<feature type="compositionally biased region" description="Polar residues" evidence="1">
    <location>
        <begin position="131"/>
        <end position="142"/>
    </location>
</feature>
<evidence type="ECO:0000313" key="2">
    <source>
        <dbReference type="EMBL" id="KAF2648623.1"/>
    </source>
</evidence>
<dbReference type="EMBL" id="MU004529">
    <property type="protein sequence ID" value="KAF2648623.1"/>
    <property type="molecule type" value="Genomic_DNA"/>
</dbReference>
<sequence length="210" mass="23445">MEPNRLAKLPPAPSISLQRSENCQPPARKRPRRSKSKTFACPIFQYDKAMRWDSLCGGVGGGSMSDVRRHLERSPHKIYIRLCKTCNEDIIDQSEYNNLHGGKCRTVGGQRRGGQAEEQWNRLFKKLKPTASFQPSPYNNDDSGGESDSRVAPSRSSTPETQSLFITASNSNDPWRPSEGSAIAWDAEEPQPEAMESTRRGSEFSSVGRN</sequence>
<feature type="compositionally biased region" description="Polar residues" evidence="1">
    <location>
        <begin position="154"/>
        <end position="173"/>
    </location>
</feature>
<evidence type="ECO:0000313" key="3">
    <source>
        <dbReference type="Proteomes" id="UP000799324"/>
    </source>
</evidence>
<proteinExistence type="predicted"/>
<accession>A0A6A6SPU3</accession>
<feature type="region of interest" description="Disordered" evidence="1">
    <location>
        <begin position="1"/>
        <end position="36"/>
    </location>
</feature>
<name>A0A6A6SPU3_9PLEO</name>
<feature type="compositionally biased region" description="Basic residues" evidence="1">
    <location>
        <begin position="27"/>
        <end position="36"/>
    </location>
</feature>
<dbReference type="AlphaFoldDB" id="A0A6A6SPU3"/>
<keyword evidence="3" id="KW-1185">Reference proteome</keyword>
<dbReference type="OrthoDB" id="3800899at2759"/>
<protein>
    <submittedName>
        <fullName evidence="2">Uncharacterized protein</fullName>
    </submittedName>
</protein>
<evidence type="ECO:0000256" key="1">
    <source>
        <dbReference type="SAM" id="MobiDB-lite"/>
    </source>
</evidence>
<dbReference type="Proteomes" id="UP000799324">
    <property type="component" value="Unassembled WGS sequence"/>
</dbReference>
<organism evidence="2 3">
    <name type="scientific">Lophiostoma macrostomum CBS 122681</name>
    <dbReference type="NCBI Taxonomy" id="1314788"/>
    <lineage>
        <taxon>Eukaryota</taxon>
        <taxon>Fungi</taxon>
        <taxon>Dikarya</taxon>
        <taxon>Ascomycota</taxon>
        <taxon>Pezizomycotina</taxon>
        <taxon>Dothideomycetes</taxon>
        <taxon>Pleosporomycetidae</taxon>
        <taxon>Pleosporales</taxon>
        <taxon>Lophiostomataceae</taxon>
        <taxon>Lophiostoma</taxon>
    </lineage>
</organism>